<dbReference type="Proteomes" id="UP000000383">
    <property type="component" value="Chromosome"/>
</dbReference>
<comment type="subcellular location">
    <subcellularLocation>
        <location evidence="1">Cell membrane</location>
        <topology evidence="1">Multi-pass membrane protein</topology>
    </subcellularLocation>
</comment>
<dbReference type="STRING" id="666681.M301_2317"/>
<evidence type="ECO:0000256" key="3">
    <source>
        <dbReference type="ARBA" id="ARBA00022692"/>
    </source>
</evidence>
<dbReference type="Gene3D" id="1.20.1640.10">
    <property type="entry name" value="Multidrug efflux transporter AcrB transmembrane domain"/>
    <property type="match status" value="2"/>
</dbReference>
<dbReference type="SUPFAM" id="SSF82866">
    <property type="entry name" value="Multidrug efflux transporter AcrB transmembrane domain"/>
    <property type="match status" value="2"/>
</dbReference>
<evidence type="ECO:0000256" key="1">
    <source>
        <dbReference type="ARBA" id="ARBA00004651"/>
    </source>
</evidence>
<evidence type="ECO:0000256" key="2">
    <source>
        <dbReference type="ARBA" id="ARBA00022475"/>
    </source>
</evidence>
<dbReference type="PANTHER" id="PTHR33406:SF13">
    <property type="entry name" value="MEMBRANE PROTEIN YDFJ"/>
    <property type="match status" value="1"/>
</dbReference>
<dbReference type="AlphaFoldDB" id="D7DLY8"/>
<proteinExistence type="predicted"/>
<keyword evidence="3 6" id="KW-0812">Transmembrane</keyword>
<name>D7DLY8_METV0</name>
<keyword evidence="9" id="KW-1185">Reference proteome</keyword>
<keyword evidence="5 6" id="KW-0472">Membrane</keyword>
<protein>
    <recommendedName>
        <fullName evidence="7">Membrane transport protein MMPL domain-containing protein</fullName>
    </recommendedName>
</protein>
<reference evidence="8 9" key="2">
    <citation type="journal article" date="2011" name="J. Bacteriol.">
        <title>Genomes of three methylotrophs from a single niche uncover genetic and metabolic divergence of Methylophilaceae.</title>
        <authorList>
            <person name="Lapidus A."/>
            <person name="Clum A."/>
            <person name="Labutti K."/>
            <person name="Kaluzhnaya M.G."/>
            <person name="Lim S."/>
            <person name="Beck D.A."/>
            <person name="Glavina Del Rio T."/>
            <person name="Nolan M."/>
            <person name="Mavromatis K."/>
            <person name="Huntemann M."/>
            <person name="Lucas S."/>
            <person name="Lidstrom M.E."/>
            <person name="Ivanova N."/>
            <person name="Chistoserdova L."/>
        </authorList>
    </citation>
    <scope>NUCLEOTIDE SEQUENCE [LARGE SCALE GENOMIC DNA]</scope>
    <source>
        <strain evidence="8 9">301</strain>
    </source>
</reference>
<feature type="transmembrane region" description="Helical" evidence="6">
    <location>
        <begin position="21"/>
        <end position="41"/>
    </location>
</feature>
<dbReference type="Pfam" id="PF03176">
    <property type="entry name" value="MMPL"/>
    <property type="match status" value="1"/>
</dbReference>
<evidence type="ECO:0000259" key="7">
    <source>
        <dbReference type="Pfam" id="PF03176"/>
    </source>
</evidence>
<reference evidence="9" key="1">
    <citation type="submission" date="2010-05" db="EMBL/GenBank/DDBJ databases">
        <title>Complete sequence of Methylotenera sp. 301.</title>
        <authorList>
            <person name="Lucas S."/>
            <person name="Copeland A."/>
            <person name="Lapidus A."/>
            <person name="Cheng J.-F."/>
            <person name="Bruce D."/>
            <person name="Goodwin L."/>
            <person name="Pitluck S."/>
            <person name="Clum A."/>
            <person name="Land M."/>
            <person name="Hauser L."/>
            <person name="Kyrpides N."/>
            <person name="Ivanova N."/>
            <person name="Chistoservova L."/>
            <person name="Kalyuzhnaya M."/>
            <person name="Woyke T."/>
        </authorList>
    </citation>
    <scope>NUCLEOTIDE SEQUENCE [LARGE SCALE GENOMIC DNA]</scope>
    <source>
        <strain evidence="9">301</strain>
    </source>
</reference>
<keyword evidence="4 6" id="KW-1133">Transmembrane helix</keyword>
<dbReference type="InterPro" id="IPR004869">
    <property type="entry name" value="MMPL_dom"/>
</dbReference>
<keyword evidence="2" id="KW-1003">Cell membrane</keyword>
<gene>
    <name evidence="8" type="ordered locus">M301_2317</name>
</gene>
<feature type="transmembrane region" description="Helical" evidence="6">
    <location>
        <begin position="384"/>
        <end position="403"/>
    </location>
</feature>
<evidence type="ECO:0000313" key="9">
    <source>
        <dbReference type="Proteomes" id="UP000000383"/>
    </source>
</evidence>
<dbReference type="eggNOG" id="COG4258">
    <property type="taxonomic scope" value="Bacteria"/>
</dbReference>
<dbReference type="InterPro" id="IPR050545">
    <property type="entry name" value="Mycobact_MmpL"/>
</dbReference>
<accession>D7DLY8</accession>
<sequence length="798" mass="85158">MNPKPPHLSQLLSRLSRCSTAIIIWLLMIVASLVIISRSHFTADLSAFLPSNPTAEQQLLMDQLKDGLASRLILVGIEGADPSTRAVLSKTIAKNLRSNSAFVSVNNGEAITTERDRAYLFNNRYLLSQAVTPEHFSIDGLHIAISDSIDQIASPAGLLIKSLLPHDPTGEMLQLLDAMNASNKPELVEGAWASRDGNTALLLLQTSAVGSDTDAQKQAMQFIQNEFDQAAKCIIAKPRPTLLMTGPGVFSVVARDTIKSQVRIIFIVSTVLIALLLLAVYRSLTALLLGFLPVATGILAGIASVSLWFGVVHGITLGFGTALIGEAVDYSIYLFMQSDQTGNKEQDRKKWIQLVWPTVRLGVLTSVFGFAALLLSGFPGLAQLGLYSVAGLVAAAAMTRYVLPSLLPANFSIRDVSNAGLKLSHYAQLARSLRWPAIILVAASSVIVYQHHNHLWNTELAALSPVSAADQALDARLRAGMGAPDVRYVVVVTGDSQDTVLSNTEKVSAALQGLVDKGLLSSFDSASHYLPSLATQQARLASLPTPAELKPRLTVAVKGLPVQASVFTPFLTDMEAARSKPLLQRNDLQGTSMAMAVDAMLLQQGQHWSSLIPLTAPESGSIDVANVQVTLDQAKVKNTLFVDMKAESNRLYSGYMQEAILLSLVGVVAIIVLLLFVLRSPLRVLAVTAPLVAAVLTVMAGLALFGQQLIILHLIGLLLIVAIGSNYALFFNPIIKQGMSEISPCTYASLVFANVATVLGFGLLAFSSVPVLQAMGVTVAPGVILALLFSAVFAHSKG</sequence>
<feature type="domain" description="Membrane transport protein MMPL" evidence="7">
    <location>
        <begin position="180"/>
        <end position="407"/>
    </location>
</feature>
<evidence type="ECO:0000313" key="8">
    <source>
        <dbReference type="EMBL" id="ADI30682.1"/>
    </source>
</evidence>
<evidence type="ECO:0000256" key="4">
    <source>
        <dbReference type="ARBA" id="ARBA00022989"/>
    </source>
</evidence>
<dbReference type="PANTHER" id="PTHR33406">
    <property type="entry name" value="MEMBRANE PROTEIN MJ1562-RELATED"/>
    <property type="match status" value="1"/>
</dbReference>
<dbReference type="HOGENOM" id="CLU_017576_1_0_4"/>
<feature type="transmembrane region" description="Helical" evidence="6">
    <location>
        <begin position="262"/>
        <end position="281"/>
    </location>
</feature>
<feature type="transmembrane region" description="Helical" evidence="6">
    <location>
        <begin position="659"/>
        <end position="678"/>
    </location>
</feature>
<dbReference type="RefSeq" id="WP_013148990.1">
    <property type="nucleotide sequence ID" value="NC_014207.1"/>
</dbReference>
<feature type="transmembrane region" description="Helical" evidence="6">
    <location>
        <begin position="315"/>
        <end position="336"/>
    </location>
</feature>
<feature type="transmembrane region" description="Helical" evidence="6">
    <location>
        <begin position="772"/>
        <end position="794"/>
    </location>
</feature>
<feature type="transmembrane region" description="Helical" evidence="6">
    <location>
        <begin position="288"/>
        <end position="309"/>
    </location>
</feature>
<feature type="transmembrane region" description="Helical" evidence="6">
    <location>
        <begin position="357"/>
        <end position="378"/>
    </location>
</feature>
<feature type="transmembrane region" description="Helical" evidence="6">
    <location>
        <begin position="747"/>
        <end position="766"/>
    </location>
</feature>
<feature type="transmembrane region" description="Helical" evidence="6">
    <location>
        <begin position="685"/>
        <end position="705"/>
    </location>
</feature>
<dbReference type="GO" id="GO:0005886">
    <property type="term" value="C:plasma membrane"/>
    <property type="evidence" value="ECO:0007669"/>
    <property type="project" value="UniProtKB-SubCell"/>
</dbReference>
<organism evidence="8 9">
    <name type="scientific">Methylotenera versatilis (strain 301)</name>
    <dbReference type="NCBI Taxonomy" id="666681"/>
    <lineage>
        <taxon>Bacteria</taxon>
        <taxon>Pseudomonadati</taxon>
        <taxon>Pseudomonadota</taxon>
        <taxon>Betaproteobacteria</taxon>
        <taxon>Nitrosomonadales</taxon>
        <taxon>Methylophilaceae</taxon>
        <taxon>Methylotenera</taxon>
    </lineage>
</organism>
<evidence type="ECO:0000256" key="6">
    <source>
        <dbReference type="SAM" id="Phobius"/>
    </source>
</evidence>
<evidence type="ECO:0000256" key="5">
    <source>
        <dbReference type="ARBA" id="ARBA00023136"/>
    </source>
</evidence>
<feature type="transmembrane region" description="Helical" evidence="6">
    <location>
        <begin position="711"/>
        <end position="735"/>
    </location>
</feature>
<dbReference type="EMBL" id="CP002056">
    <property type="protein sequence ID" value="ADI30682.1"/>
    <property type="molecule type" value="Genomic_DNA"/>
</dbReference>
<dbReference type="KEGG" id="meh:M301_2317"/>